<feature type="domain" description="DDE Tnp4" evidence="8">
    <location>
        <begin position="240"/>
        <end position="402"/>
    </location>
</feature>
<gene>
    <name evidence="10" type="ORF">U9M48_035291</name>
</gene>
<evidence type="ECO:0000256" key="7">
    <source>
        <dbReference type="ARBA" id="ARBA00023242"/>
    </source>
</evidence>
<dbReference type="GO" id="GO:0016787">
    <property type="term" value="F:hydrolase activity"/>
    <property type="evidence" value="ECO:0007669"/>
    <property type="project" value="UniProtKB-KW"/>
</dbReference>
<name>A0AAQ3UEW2_PASNO</name>
<dbReference type="EMBL" id="CP144752">
    <property type="protein sequence ID" value="WVZ88820.1"/>
    <property type="molecule type" value="Genomic_DNA"/>
</dbReference>
<dbReference type="AlphaFoldDB" id="A0AAQ3UEW2"/>
<protein>
    <recommendedName>
        <fullName evidence="12">DDE Tnp4 domain-containing protein</fullName>
    </recommendedName>
</protein>
<dbReference type="PANTHER" id="PTHR22930">
    <property type="match status" value="1"/>
</dbReference>
<evidence type="ECO:0000256" key="6">
    <source>
        <dbReference type="ARBA" id="ARBA00022801"/>
    </source>
</evidence>
<dbReference type="InterPro" id="IPR058353">
    <property type="entry name" value="DUF8040"/>
</dbReference>
<dbReference type="InterPro" id="IPR027806">
    <property type="entry name" value="HARBI1_dom"/>
</dbReference>
<keyword evidence="4" id="KW-0540">Nuclease</keyword>
<evidence type="ECO:0000256" key="2">
    <source>
        <dbReference type="ARBA" id="ARBA00004123"/>
    </source>
</evidence>
<keyword evidence="7" id="KW-0539">Nucleus</keyword>
<proteinExistence type="inferred from homology"/>
<evidence type="ECO:0000259" key="8">
    <source>
        <dbReference type="Pfam" id="PF13359"/>
    </source>
</evidence>
<dbReference type="InterPro" id="IPR045249">
    <property type="entry name" value="HARBI1-like"/>
</dbReference>
<dbReference type="PANTHER" id="PTHR22930:SF221">
    <property type="entry name" value="NUCLEASE HARBI1"/>
    <property type="match status" value="1"/>
</dbReference>
<dbReference type="GO" id="GO:0005634">
    <property type="term" value="C:nucleus"/>
    <property type="evidence" value="ECO:0007669"/>
    <property type="project" value="UniProtKB-SubCell"/>
</dbReference>
<evidence type="ECO:0000259" key="9">
    <source>
        <dbReference type="Pfam" id="PF26138"/>
    </source>
</evidence>
<dbReference type="Proteomes" id="UP001341281">
    <property type="component" value="Chromosome 08"/>
</dbReference>
<accession>A0AAQ3UEW2</accession>
<sequence>MQEHVKKIADSADAIATKRLGEVTIKQVMDLVVACGATFGTNEHFIATKLFVKREQREMFMILDTLSEDSSGTDSEEEDMEFIRMVLSGAQITTEYIGTYIDKNPPRTSTLSGMGWLKETLHTPGECHSQLRMSTEVFMDLHDLLVRKYGLRASLHMSAYESLAIFLFICGGNESNRRSQNRFKHSGETISRKYDEVLNAIMAMAKDFIRPKNPNFPDVHSRIRDHRKAYPHFKDCISALDGTHIHVCLSPDDQIRFIGKSGIPTQNVLAVCDFDMRFTYVSTGQPGAMHDTSVLYSAIQVDDKFFPHPPRGKYYVVDAGYPNRLGYLAPYKGERYHVPEWHRGMESKTPKEKFNRVHSSIRNVIDRCFGLLKMKWQILYNMPSYSMTKHKRIVVATMVVHNFIRKHRTEDLDFARFDRDLDFVPTIPERYNKFATVADGSTTMQNAPTMDAFRNELATALAVAWN</sequence>
<evidence type="ECO:0000256" key="5">
    <source>
        <dbReference type="ARBA" id="ARBA00022723"/>
    </source>
</evidence>
<evidence type="ECO:0008006" key="12">
    <source>
        <dbReference type="Google" id="ProtNLM"/>
    </source>
</evidence>
<dbReference type="Pfam" id="PF26138">
    <property type="entry name" value="DUF8040"/>
    <property type="match status" value="1"/>
</dbReference>
<keyword evidence="6" id="KW-0378">Hydrolase</keyword>
<organism evidence="10 11">
    <name type="scientific">Paspalum notatum var. saurae</name>
    <dbReference type="NCBI Taxonomy" id="547442"/>
    <lineage>
        <taxon>Eukaryota</taxon>
        <taxon>Viridiplantae</taxon>
        <taxon>Streptophyta</taxon>
        <taxon>Embryophyta</taxon>
        <taxon>Tracheophyta</taxon>
        <taxon>Spermatophyta</taxon>
        <taxon>Magnoliopsida</taxon>
        <taxon>Liliopsida</taxon>
        <taxon>Poales</taxon>
        <taxon>Poaceae</taxon>
        <taxon>PACMAD clade</taxon>
        <taxon>Panicoideae</taxon>
        <taxon>Andropogonodae</taxon>
        <taxon>Paspaleae</taxon>
        <taxon>Paspalinae</taxon>
        <taxon>Paspalum</taxon>
    </lineage>
</organism>
<evidence type="ECO:0000313" key="10">
    <source>
        <dbReference type="EMBL" id="WVZ88820.1"/>
    </source>
</evidence>
<dbReference type="GO" id="GO:0046872">
    <property type="term" value="F:metal ion binding"/>
    <property type="evidence" value="ECO:0007669"/>
    <property type="project" value="UniProtKB-KW"/>
</dbReference>
<dbReference type="Pfam" id="PF13359">
    <property type="entry name" value="DDE_Tnp_4"/>
    <property type="match status" value="1"/>
</dbReference>
<comment type="similarity">
    <text evidence="3">Belongs to the HARBI1 family.</text>
</comment>
<reference evidence="10 11" key="1">
    <citation type="submission" date="2024-02" db="EMBL/GenBank/DDBJ databases">
        <title>High-quality chromosome-scale genome assembly of Pensacola bahiagrass (Paspalum notatum Flugge var. saurae).</title>
        <authorList>
            <person name="Vega J.M."/>
            <person name="Podio M."/>
            <person name="Orjuela J."/>
            <person name="Siena L.A."/>
            <person name="Pessino S.C."/>
            <person name="Combes M.C."/>
            <person name="Mariac C."/>
            <person name="Albertini E."/>
            <person name="Pupilli F."/>
            <person name="Ortiz J.P.A."/>
            <person name="Leblanc O."/>
        </authorList>
    </citation>
    <scope>NUCLEOTIDE SEQUENCE [LARGE SCALE GENOMIC DNA]</scope>
    <source>
        <strain evidence="10">R1</strain>
        <tissue evidence="10">Leaf</tissue>
    </source>
</reference>
<feature type="domain" description="DUF8040" evidence="9">
    <location>
        <begin position="108"/>
        <end position="202"/>
    </location>
</feature>
<evidence type="ECO:0000256" key="3">
    <source>
        <dbReference type="ARBA" id="ARBA00006958"/>
    </source>
</evidence>
<keyword evidence="11" id="KW-1185">Reference proteome</keyword>
<evidence type="ECO:0000313" key="11">
    <source>
        <dbReference type="Proteomes" id="UP001341281"/>
    </source>
</evidence>
<keyword evidence="5" id="KW-0479">Metal-binding</keyword>
<dbReference type="GO" id="GO:0004518">
    <property type="term" value="F:nuclease activity"/>
    <property type="evidence" value="ECO:0007669"/>
    <property type="project" value="UniProtKB-KW"/>
</dbReference>
<evidence type="ECO:0000256" key="4">
    <source>
        <dbReference type="ARBA" id="ARBA00022722"/>
    </source>
</evidence>
<evidence type="ECO:0000256" key="1">
    <source>
        <dbReference type="ARBA" id="ARBA00001968"/>
    </source>
</evidence>
<comment type="cofactor">
    <cofactor evidence="1">
        <name>a divalent metal cation</name>
        <dbReference type="ChEBI" id="CHEBI:60240"/>
    </cofactor>
</comment>
<comment type="subcellular location">
    <subcellularLocation>
        <location evidence="2">Nucleus</location>
    </subcellularLocation>
</comment>